<sequence length="168" mass="19578">MINIVSLSFHFDPVEDRIRLIGNLDNGQERVDFWLTRRLVLKLLEAAPRLVQQTSETVSQVPLEHQAAMAQFEHDKAQQTQTVRQDVRLIHTDYHATILRRLDISFLQGNYRLGFFVGDQDEMFGFSMLTHQEMHQILFWMHNGCLQLDWGVAASLFDLNDQAPSRLQ</sequence>
<evidence type="ECO:0000313" key="2">
    <source>
        <dbReference type="Proteomes" id="UP000185999"/>
    </source>
</evidence>
<dbReference type="Proteomes" id="UP000185999">
    <property type="component" value="Unassembled WGS sequence"/>
</dbReference>
<name>A0A1N7PN10_9GAMM</name>
<reference evidence="2" key="1">
    <citation type="submission" date="2017-01" db="EMBL/GenBank/DDBJ databases">
        <authorList>
            <person name="Varghese N."/>
            <person name="Submissions S."/>
        </authorList>
    </citation>
    <scope>NUCLEOTIDE SEQUENCE [LARGE SCALE GENOMIC DNA]</scope>
    <source>
        <strain evidence="2">DSM 22306</strain>
    </source>
</reference>
<dbReference type="OrthoDB" id="6087797at2"/>
<gene>
    <name evidence="1" type="ORF">SAMN05421760_1172</name>
</gene>
<proteinExistence type="predicted"/>
<keyword evidence="2" id="KW-1185">Reference proteome</keyword>
<protein>
    <submittedName>
        <fullName evidence="1">Uncharacterized protein</fullName>
    </submittedName>
</protein>
<organism evidence="1 2">
    <name type="scientific">Neptunomonas antarctica</name>
    <dbReference type="NCBI Taxonomy" id="619304"/>
    <lineage>
        <taxon>Bacteria</taxon>
        <taxon>Pseudomonadati</taxon>
        <taxon>Pseudomonadota</taxon>
        <taxon>Gammaproteobacteria</taxon>
        <taxon>Oceanospirillales</taxon>
        <taxon>Oceanospirillaceae</taxon>
        <taxon>Neptunomonas</taxon>
    </lineage>
</organism>
<dbReference type="EMBL" id="FTOE01000017">
    <property type="protein sequence ID" value="SIT11910.1"/>
    <property type="molecule type" value="Genomic_DNA"/>
</dbReference>
<accession>A0A1N7PN10</accession>
<dbReference type="AlphaFoldDB" id="A0A1N7PN10"/>
<evidence type="ECO:0000313" key="1">
    <source>
        <dbReference type="EMBL" id="SIT11910.1"/>
    </source>
</evidence>
<dbReference type="RefSeq" id="WP_054341933.1">
    <property type="nucleotide sequence ID" value="NZ_FTOE01000017.1"/>
</dbReference>